<evidence type="ECO:0000256" key="1">
    <source>
        <dbReference type="SAM" id="MobiDB-lite"/>
    </source>
</evidence>
<reference evidence="2" key="1">
    <citation type="journal article" date="2020" name="Mol. Plant Microbe Interact.">
        <title>Genome Sequence of the Biocontrol Agent Coniothyrium minitans strain Conio (IMI 134523).</title>
        <authorList>
            <person name="Patel D."/>
            <person name="Shittu T.A."/>
            <person name="Baroncelli R."/>
            <person name="Muthumeenakshi S."/>
            <person name="Osborne T.H."/>
            <person name="Janganan T.K."/>
            <person name="Sreenivasaprasad S."/>
        </authorList>
    </citation>
    <scope>NUCLEOTIDE SEQUENCE</scope>
    <source>
        <strain evidence="2">Conio</strain>
    </source>
</reference>
<evidence type="ECO:0000313" key="2">
    <source>
        <dbReference type="EMBL" id="KAF9732289.1"/>
    </source>
</evidence>
<dbReference type="AlphaFoldDB" id="A0A9P6GDM4"/>
<evidence type="ECO:0000313" key="3">
    <source>
        <dbReference type="Proteomes" id="UP000756921"/>
    </source>
</evidence>
<comment type="caution">
    <text evidence="2">The sequence shown here is derived from an EMBL/GenBank/DDBJ whole genome shotgun (WGS) entry which is preliminary data.</text>
</comment>
<sequence length="81" mass="9530">MQKSSSIPHTSKPEALGRTRVALMRSCRRAPERRLLHLRREPHPALHMARRALKREEDLEVLQEENGVKVLKSGWFMEKMM</sequence>
<proteinExistence type="predicted"/>
<protein>
    <submittedName>
        <fullName evidence="2">Uncharacterized protein</fullName>
    </submittedName>
</protein>
<accession>A0A9P6GDM4</accession>
<name>A0A9P6GDM4_9PLEO</name>
<dbReference type="EMBL" id="WJXW01000011">
    <property type="protein sequence ID" value="KAF9732289.1"/>
    <property type="molecule type" value="Genomic_DNA"/>
</dbReference>
<feature type="region of interest" description="Disordered" evidence="1">
    <location>
        <begin position="1"/>
        <end position="20"/>
    </location>
</feature>
<dbReference type="Proteomes" id="UP000756921">
    <property type="component" value="Unassembled WGS sequence"/>
</dbReference>
<gene>
    <name evidence="2" type="ORF">PMIN01_10218</name>
</gene>
<keyword evidence="3" id="KW-1185">Reference proteome</keyword>
<organism evidence="2 3">
    <name type="scientific">Paraphaeosphaeria minitans</name>
    <dbReference type="NCBI Taxonomy" id="565426"/>
    <lineage>
        <taxon>Eukaryota</taxon>
        <taxon>Fungi</taxon>
        <taxon>Dikarya</taxon>
        <taxon>Ascomycota</taxon>
        <taxon>Pezizomycotina</taxon>
        <taxon>Dothideomycetes</taxon>
        <taxon>Pleosporomycetidae</taxon>
        <taxon>Pleosporales</taxon>
        <taxon>Massarineae</taxon>
        <taxon>Didymosphaeriaceae</taxon>
        <taxon>Paraphaeosphaeria</taxon>
    </lineage>
</organism>